<sequence length="61" mass="6937">MQAVQELLEDDPDRRLEFCDLLMTSGELTGDHPNFVTQIVISEATFYLNGTVNRHNSLLNN</sequence>
<organism evidence="1 2">
    <name type="scientific">Aromia moschata</name>
    <dbReference type="NCBI Taxonomy" id="1265417"/>
    <lineage>
        <taxon>Eukaryota</taxon>
        <taxon>Metazoa</taxon>
        <taxon>Ecdysozoa</taxon>
        <taxon>Arthropoda</taxon>
        <taxon>Hexapoda</taxon>
        <taxon>Insecta</taxon>
        <taxon>Pterygota</taxon>
        <taxon>Neoptera</taxon>
        <taxon>Endopterygota</taxon>
        <taxon>Coleoptera</taxon>
        <taxon>Polyphaga</taxon>
        <taxon>Cucujiformia</taxon>
        <taxon>Chrysomeloidea</taxon>
        <taxon>Cerambycidae</taxon>
        <taxon>Cerambycinae</taxon>
        <taxon>Callichromatini</taxon>
        <taxon>Aromia</taxon>
    </lineage>
</organism>
<evidence type="ECO:0000313" key="1">
    <source>
        <dbReference type="EMBL" id="KAJ8932838.1"/>
    </source>
</evidence>
<dbReference type="AlphaFoldDB" id="A0AAV8X273"/>
<comment type="caution">
    <text evidence="1">The sequence shown here is derived from an EMBL/GenBank/DDBJ whole genome shotgun (WGS) entry which is preliminary data.</text>
</comment>
<keyword evidence="2" id="KW-1185">Reference proteome</keyword>
<dbReference type="EMBL" id="JAPWTK010001356">
    <property type="protein sequence ID" value="KAJ8932838.1"/>
    <property type="molecule type" value="Genomic_DNA"/>
</dbReference>
<protein>
    <submittedName>
        <fullName evidence="1">Uncharacterized protein</fullName>
    </submittedName>
</protein>
<accession>A0AAV8X273</accession>
<evidence type="ECO:0000313" key="2">
    <source>
        <dbReference type="Proteomes" id="UP001162162"/>
    </source>
</evidence>
<gene>
    <name evidence="1" type="ORF">NQ318_009867</name>
</gene>
<name>A0AAV8X273_9CUCU</name>
<dbReference type="Proteomes" id="UP001162162">
    <property type="component" value="Unassembled WGS sequence"/>
</dbReference>
<reference evidence="1" key="1">
    <citation type="journal article" date="2023" name="Insect Mol. Biol.">
        <title>Genome sequencing provides insights into the evolution of gene families encoding plant cell wall-degrading enzymes in longhorned beetles.</title>
        <authorList>
            <person name="Shin N.R."/>
            <person name="Okamura Y."/>
            <person name="Kirsch R."/>
            <person name="Pauchet Y."/>
        </authorList>
    </citation>
    <scope>NUCLEOTIDE SEQUENCE</scope>
    <source>
        <strain evidence="1">AMC_N1</strain>
    </source>
</reference>
<proteinExistence type="predicted"/>